<name>A0AC59Z8N3_RANTA</name>
<organism evidence="1 2">
    <name type="scientific">Rangifer tarandus platyrhynchus</name>
    <name type="common">Svalbard reindeer</name>
    <dbReference type="NCBI Taxonomy" id="3082113"/>
    <lineage>
        <taxon>Eukaryota</taxon>
        <taxon>Metazoa</taxon>
        <taxon>Chordata</taxon>
        <taxon>Craniata</taxon>
        <taxon>Vertebrata</taxon>
        <taxon>Euteleostomi</taxon>
        <taxon>Mammalia</taxon>
        <taxon>Eutheria</taxon>
        <taxon>Laurasiatheria</taxon>
        <taxon>Artiodactyla</taxon>
        <taxon>Ruminantia</taxon>
        <taxon>Pecora</taxon>
        <taxon>Cervidae</taxon>
        <taxon>Odocoileinae</taxon>
        <taxon>Rangifer</taxon>
    </lineage>
</organism>
<protein>
    <submittedName>
        <fullName evidence="1">Uncharacterized protein</fullName>
    </submittedName>
</protein>
<proteinExistence type="predicted"/>
<accession>A0AC59Z8N3</accession>
<dbReference type="Proteomes" id="UP001162501">
    <property type="component" value="Chromosome 26"/>
</dbReference>
<evidence type="ECO:0000313" key="2">
    <source>
        <dbReference type="Proteomes" id="UP001162501"/>
    </source>
</evidence>
<evidence type="ECO:0000313" key="1">
    <source>
        <dbReference type="EMBL" id="CAN0314014.1"/>
    </source>
</evidence>
<gene>
    <name evidence="1" type="ORF">MRATA1EN22A_LOCUS15449</name>
</gene>
<reference evidence="1" key="1">
    <citation type="submission" date="2023-05" db="EMBL/GenBank/DDBJ databases">
        <authorList>
            <consortium name="ELIXIR-Norway"/>
        </authorList>
    </citation>
    <scope>NUCLEOTIDE SEQUENCE</scope>
</reference>
<sequence>MDAAAIRPRSCPRRRVLRLERGCQSSSRQTLHPSAQRACPEKTQGPTEVSPGKSGAPRESHRPGRRADRSPLAHRPSGGPGVNGGGSRGFV</sequence>
<dbReference type="EMBL" id="OX596110">
    <property type="protein sequence ID" value="CAN0314014.1"/>
    <property type="molecule type" value="Genomic_DNA"/>
</dbReference>
<reference evidence="1" key="2">
    <citation type="submission" date="2025-03" db="EMBL/GenBank/DDBJ databases">
        <authorList>
            <consortium name="ELIXIR-Norway"/>
            <consortium name="Elixir Norway"/>
        </authorList>
    </citation>
    <scope>NUCLEOTIDE SEQUENCE</scope>
</reference>